<comment type="caution">
    <text evidence="2">The sequence shown here is derived from an EMBL/GenBank/DDBJ whole genome shotgun (WGS) entry which is preliminary data.</text>
</comment>
<dbReference type="GO" id="GO:0009897">
    <property type="term" value="C:external side of plasma membrane"/>
    <property type="evidence" value="ECO:0007669"/>
    <property type="project" value="TreeGrafter"/>
</dbReference>
<evidence type="ECO:0000256" key="1">
    <source>
        <dbReference type="SAM" id="Phobius"/>
    </source>
</evidence>
<feature type="transmembrane region" description="Helical" evidence="1">
    <location>
        <begin position="283"/>
        <end position="303"/>
    </location>
</feature>
<name>A0A836C772_9STRA</name>
<accession>A0A836C772</accession>
<protein>
    <submittedName>
        <fullName evidence="2">Uncharacterized protein</fullName>
    </submittedName>
</protein>
<dbReference type="InterPro" id="IPR012493">
    <property type="entry name" value="Renin_rcpt"/>
</dbReference>
<dbReference type="GO" id="GO:0038023">
    <property type="term" value="F:signaling receptor activity"/>
    <property type="evidence" value="ECO:0007669"/>
    <property type="project" value="InterPro"/>
</dbReference>
<proteinExistence type="predicted"/>
<sequence>MGVSLPAGDLFNRPDANLVIFLDGVTTSAAPWRDTMPFLQETFGAGAPPFYTISTDGAGGDAAASVLHGALASQPLARSGGAVFCGSRSAPLYATPACFTAGSLSRAARVPSGKSFDLLGLTGAYDAATRTWSVEGPGGVAAQLRADSPSDAALLQELALLAAARAQLLGARRSAAAAAPPALAVLHLTALGEAARGGSSGAGVAAAAAVLDAALRGALAPGAQPEGEQLVLTAQLVVGAQLAPAAAAAATAEMSAAARRLAAAAGANATANVTLVDITQYQLNLWTGVFFALLVVAAIYGVASMDIGRDSLLYAKFQADTSAKND</sequence>
<keyword evidence="1" id="KW-0812">Transmembrane</keyword>
<dbReference type="Proteomes" id="UP000664859">
    <property type="component" value="Unassembled WGS sequence"/>
</dbReference>
<dbReference type="OrthoDB" id="186888at2759"/>
<keyword evidence="1" id="KW-0472">Membrane</keyword>
<dbReference type="PANTHER" id="PTHR13351">
    <property type="entry name" value="RENIN RECEPTOR"/>
    <property type="match status" value="1"/>
</dbReference>
<dbReference type="PANTHER" id="PTHR13351:SF1">
    <property type="entry name" value="RENIN RECEPTOR"/>
    <property type="match status" value="1"/>
</dbReference>
<dbReference type="EMBL" id="JAFCMP010000552">
    <property type="protein sequence ID" value="KAG5175254.1"/>
    <property type="molecule type" value="Genomic_DNA"/>
</dbReference>
<reference evidence="2" key="1">
    <citation type="submission" date="2021-02" db="EMBL/GenBank/DDBJ databases">
        <title>First Annotated Genome of the Yellow-green Alga Tribonema minus.</title>
        <authorList>
            <person name="Mahan K.M."/>
        </authorList>
    </citation>
    <scope>NUCLEOTIDE SEQUENCE</scope>
    <source>
        <strain evidence="2">UTEX B ZZ1240</strain>
    </source>
</reference>
<organism evidence="2 3">
    <name type="scientific">Tribonema minus</name>
    <dbReference type="NCBI Taxonomy" id="303371"/>
    <lineage>
        <taxon>Eukaryota</taxon>
        <taxon>Sar</taxon>
        <taxon>Stramenopiles</taxon>
        <taxon>Ochrophyta</taxon>
        <taxon>PX clade</taxon>
        <taxon>Xanthophyceae</taxon>
        <taxon>Tribonematales</taxon>
        <taxon>Tribonemataceae</taxon>
        <taxon>Tribonema</taxon>
    </lineage>
</organism>
<evidence type="ECO:0000313" key="3">
    <source>
        <dbReference type="Proteomes" id="UP000664859"/>
    </source>
</evidence>
<gene>
    <name evidence="2" type="ORF">JKP88DRAFT_351601</name>
</gene>
<keyword evidence="3" id="KW-1185">Reference proteome</keyword>
<dbReference type="AlphaFoldDB" id="A0A836C772"/>
<keyword evidence="1" id="KW-1133">Transmembrane helix</keyword>
<evidence type="ECO:0000313" key="2">
    <source>
        <dbReference type="EMBL" id="KAG5175254.1"/>
    </source>
</evidence>